<reference evidence="3 8" key="2">
    <citation type="submission" date="2015-10" db="EMBL/GenBank/DDBJ databases">
        <title>A novel member of the family Ruminococcaceae isolated from human faeces.</title>
        <authorList>
            <person name="Shkoporov A.N."/>
            <person name="Chaplin A.V."/>
            <person name="Motuzova O.V."/>
            <person name="Kafarskaia L.I."/>
            <person name="Efimov B.A."/>
        </authorList>
    </citation>
    <scope>NUCLEOTIDE SEQUENCE [LARGE SCALE GENOMIC DNA]</scope>
    <source>
        <strain evidence="3 8">668</strain>
    </source>
</reference>
<dbReference type="Proteomes" id="UP000431913">
    <property type="component" value="Unassembled WGS sequence"/>
</dbReference>
<accession>A0A0D8IVL1</accession>
<dbReference type="Proteomes" id="UP000449193">
    <property type="component" value="Unassembled WGS sequence"/>
</dbReference>
<dbReference type="EMBL" id="LMUA01000016">
    <property type="protein sequence ID" value="KUE75793.1"/>
    <property type="molecule type" value="Genomic_DNA"/>
</dbReference>
<organism evidence="2 7">
    <name type="scientific">Ruthenibacterium lactatiformans</name>
    <dbReference type="NCBI Taxonomy" id="1550024"/>
    <lineage>
        <taxon>Bacteria</taxon>
        <taxon>Bacillati</taxon>
        <taxon>Bacillota</taxon>
        <taxon>Clostridia</taxon>
        <taxon>Eubacteriales</taxon>
        <taxon>Oscillospiraceae</taxon>
        <taxon>Ruthenibacterium</taxon>
    </lineage>
</organism>
<comment type="caution">
    <text evidence="2">The sequence shown here is derived from an EMBL/GenBank/DDBJ whole genome shotgun (WGS) entry which is preliminary data.</text>
</comment>
<evidence type="ECO:0000313" key="6">
    <source>
        <dbReference type="EMBL" id="MTS52258.1"/>
    </source>
</evidence>
<dbReference type="RefSeq" id="WP_009324348.1">
    <property type="nucleotide sequence ID" value="NZ_CAOJUJ010000037.1"/>
</dbReference>
<dbReference type="EMBL" id="WMZU01000018">
    <property type="protein sequence ID" value="MTS27965.1"/>
    <property type="molecule type" value="Genomic_DNA"/>
</dbReference>
<reference evidence="2" key="1">
    <citation type="submission" date="2015-02" db="EMBL/GenBank/DDBJ databases">
        <title>A novel member of the family Ruminococcaceae isolated from human feces.</title>
        <authorList>
            <person name="Shkoporov A.N."/>
            <person name="Chaplin A.V."/>
            <person name="Motuzova O.V."/>
            <person name="Kafarskaia L.I."/>
            <person name="Khokhlova E.V."/>
            <person name="Efimov B.A."/>
        </authorList>
    </citation>
    <scope>NUCLEOTIDE SEQUENCE [LARGE SCALE GENOMIC DNA]</scope>
    <source>
        <strain evidence="2">585-1</strain>
    </source>
</reference>
<dbReference type="PATRIC" id="fig|1550024.3.peg.3782"/>
<evidence type="ECO:0000313" key="9">
    <source>
        <dbReference type="Proteomes" id="UP000431913"/>
    </source>
</evidence>
<reference evidence="10 11" key="3">
    <citation type="journal article" date="2019" name="Nat. Med.">
        <title>A library of human gut bacterial isolates paired with longitudinal multiomics data enables mechanistic microbiome research.</title>
        <authorList>
            <person name="Poyet M."/>
            <person name="Groussin M."/>
            <person name="Gibbons S.M."/>
            <person name="Avila-Pacheco J."/>
            <person name="Jiang X."/>
            <person name="Kearney S.M."/>
            <person name="Perrotta A.R."/>
            <person name="Berdy B."/>
            <person name="Zhao S."/>
            <person name="Lieberman T.D."/>
            <person name="Swanson P.K."/>
            <person name="Smith M."/>
            <person name="Roesemann S."/>
            <person name="Alexander J.E."/>
            <person name="Rich S.A."/>
            <person name="Livny J."/>
            <person name="Vlamakis H."/>
            <person name="Clish C."/>
            <person name="Bullock K."/>
            <person name="Deik A."/>
            <person name="Scott J."/>
            <person name="Pierce K.A."/>
            <person name="Xavier R.J."/>
            <person name="Alm E.J."/>
        </authorList>
    </citation>
    <scope>NUCLEOTIDE SEQUENCE [LARGE SCALE GENOMIC DNA]</scope>
    <source>
        <strain evidence="5 11">BIOML-A4</strain>
        <strain evidence="6 10">BIOML-A7</strain>
    </source>
</reference>
<dbReference type="EMBL" id="WMZR01000016">
    <property type="protein sequence ID" value="MTS52258.1"/>
    <property type="molecule type" value="Genomic_DNA"/>
</dbReference>
<evidence type="ECO:0000313" key="4">
    <source>
        <dbReference type="EMBL" id="MST92683.1"/>
    </source>
</evidence>
<evidence type="ECO:0000313" key="8">
    <source>
        <dbReference type="Proteomes" id="UP000053433"/>
    </source>
</evidence>
<evidence type="ECO:0000313" key="10">
    <source>
        <dbReference type="Proteomes" id="UP000449193"/>
    </source>
</evidence>
<dbReference type="PIRSF" id="PIRSF037246">
    <property type="entry name" value="UCP037246"/>
    <property type="match status" value="1"/>
</dbReference>
<evidence type="ECO:0000313" key="3">
    <source>
        <dbReference type="EMBL" id="KUE75793.1"/>
    </source>
</evidence>
<keyword evidence="2" id="KW-0436">Ligase</keyword>
<feature type="domain" description="Transcriptional coactivator p15 (PC4) C-terminal" evidence="1">
    <location>
        <begin position="20"/>
        <end position="65"/>
    </location>
</feature>
<keyword evidence="2" id="KW-0030">Aminoacyl-tRNA synthetase</keyword>
<dbReference type="Gene3D" id="2.30.31.70">
    <property type="match status" value="1"/>
</dbReference>
<proteinExistence type="predicted"/>
<dbReference type="Proteomes" id="UP000032483">
    <property type="component" value="Unassembled WGS sequence"/>
</dbReference>
<dbReference type="GO" id="GO:0006355">
    <property type="term" value="P:regulation of DNA-templated transcription"/>
    <property type="evidence" value="ECO:0007669"/>
    <property type="project" value="InterPro"/>
</dbReference>
<name>A0A0D8IVL1_9FIRM</name>
<dbReference type="InterPro" id="IPR017154">
    <property type="entry name" value="PC4-like"/>
</dbReference>
<reference evidence="4 9" key="4">
    <citation type="submission" date="2019-08" db="EMBL/GenBank/DDBJ databases">
        <title>In-depth cultivation of the pig gut microbiome towards novel bacterial diversity and tailored functional studies.</title>
        <authorList>
            <person name="Wylensek D."/>
            <person name="Hitch T.C.A."/>
            <person name="Clavel T."/>
        </authorList>
    </citation>
    <scope>NUCLEOTIDE SEQUENCE [LARGE SCALE GENOMIC DNA]</scope>
    <source>
        <strain evidence="4 9">WCA3-601-WT-6J</strain>
    </source>
</reference>
<evidence type="ECO:0000313" key="7">
    <source>
        <dbReference type="Proteomes" id="UP000032483"/>
    </source>
</evidence>
<dbReference type="EMBL" id="VUNJ01000013">
    <property type="protein sequence ID" value="MST92683.1"/>
    <property type="molecule type" value="Genomic_DNA"/>
</dbReference>
<dbReference type="Proteomes" id="UP000472755">
    <property type="component" value="Unassembled WGS sequence"/>
</dbReference>
<dbReference type="Proteomes" id="UP000053433">
    <property type="component" value="Unassembled WGS sequence"/>
</dbReference>
<dbReference type="GO" id="GO:0004812">
    <property type="term" value="F:aminoacyl-tRNA ligase activity"/>
    <property type="evidence" value="ECO:0007669"/>
    <property type="project" value="UniProtKB-KW"/>
</dbReference>
<evidence type="ECO:0000313" key="5">
    <source>
        <dbReference type="EMBL" id="MTS27965.1"/>
    </source>
</evidence>
<dbReference type="GO" id="GO:0003677">
    <property type="term" value="F:DNA binding"/>
    <property type="evidence" value="ECO:0007669"/>
    <property type="project" value="InterPro"/>
</dbReference>
<gene>
    <name evidence="3" type="ORF">ASJ35_12185</name>
    <name evidence="4" type="ORF">FYJ76_12215</name>
    <name evidence="6" type="ORF">GMD52_11980</name>
    <name evidence="5" type="ORF">GMD59_11800</name>
    <name evidence="2" type="ORF">TQ39_16595</name>
</gene>
<evidence type="ECO:0000259" key="1">
    <source>
        <dbReference type="Pfam" id="PF02229"/>
    </source>
</evidence>
<evidence type="ECO:0000313" key="2">
    <source>
        <dbReference type="EMBL" id="KJF38702.1"/>
    </source>
</evidence>
<dbReference type="GeneID" id="42858165"/>
<dbReference type="Pfam" id="PF02229">
    <property type="entry name" value="PC4"/>
    <property type="match status" value="1"/>
</dbReference>
<protein>
    <submittedName>
        <fullName evidence="2">Seryl-tRNA synthetase</fullName>
    </submittedName>
</protein>
<accession>A0A0W7TPP2</accession>
<dbReference type="AlphaFoldDB" id="A0A0D8IVL1"/>
<dbReference type="InterPro" id="IPR003173">
    <property type="entry name" value="PC4_C"/>
</dbReference>
<keyword evidence="7" id="KW-1185">Reference proteome</keyword>
<dbReference type="EMBL" id="JXXK01000033">
    <property type="protein sequence ID" value="KJF38702.1"/>
    <property type="molecule type" value="Genomic_DNA"/>
</dbReference>
<sequence length="73" mass="8492">MAEFKYEITERIAVLSQSPNGWERQLNMVSWNDREPKYDIRDWAPDNSKMGKGISLTHDELAILKGILNDLEI</sequence>
<evidence type="ECO:0000313" key="11">
    <source>
        <dbReference type="Proteomes" id="UP000472755"/>
    </source>
</evidence>